<dbReference type="CDD" id="cd06170">
    <property type="entry name" value="LuxR_C_like"/>
    <property type="match status" value="1"/>
</dbReference>
<keyword evidence="1" id="KW-0805">Transcription regulation</keyword>
<dbReference type="Gene3D" id="3.40.50.2300">
    <property type="match status" value="1"/>
</dbReference>
<accession>A0A2G9CCH1</accession>
<dbReference type="GO" id="GO:0006355">
    <property type="term" value="P:regulation of DNA-templated transcription"/>
    <property type="evidence" value="ECO:0007669"/>
    <property type="project" value="InterPro"/>
</dbReference>
<evidence type="ECO:0000313" key="8">
    <source>
        <dbReference type="Proteomes" id="UP000231501"/>
    </source>
</evidence>
<dbReference type="PROSITE" id="PS50110">
    <property type="entry name" value="RESPONSE_REGULATORY"/>
    <property type="match status" value="1"/>
</dbReference>
<protein>
    <submittedName>
        <fullName evidence="7">DNA-binding response regulator</fullName>
    </submittedName>
</protein>
<feature type="modified residue" description="4-aspartylphosphate" evidence="4">
    <location>
        <position position="58"/>
    </location>
</feature>
<dbReference type="InterPro" id="IPR000792">
    <property type="entry name" value="Tscrpt_reg_LuxR_C"/>
</dbReference>
<gene>
    <name evidence="7" type="ORF">CS062_06340</name>
</gene>
<evidence type="ECO:0000256" key="3">
    <source>
        <dbReference type="ARBA" id="ARBA00023163"/>
    </source>
</evidence>
<dbReference type="PROSITE" id="PS00622">
    <property type="entry name" value="HTH_LUXR_1"/>
    <property type="match status" value="1"/>
</dbReference>
<reference evidence="7 8" key="1">
    <citation type="submission" date="2017-11" db="EMBL/GenBank/DDBJ databases">
        <title>Draft genome sequence of Mitsuaria sp. HWN-4.</title>
        <authorList>
            <person name="Gundlapally S.R."/>
        </authorList>
    </citation>
    <scope>NUCLEOTIDE SEQUENCE [LARGE SCALE GENOMIC DNA]</scope>
    <source>
        <strain evidence="7 8">HWN-4</strain>
    </source>
</reference>
<keyword evidence="4" id="KW-0597">Phosphoprotein</keyword>
<dbReference type="GO" id="GO:0000160">
    <property type="term" value="P:phosphorelay signal transduction system"/>
    <property type="evidence" value="ECO:0007669"/>
    <property type="project" value="InterPro"/>
</dbReference>
<dbReference type="Pfam" id="PF00072">
    <property type="entry name" value="Response_reg"/>
    <property type="match status" value="1"/>
</dbReference>
<dbReference type="GO" id="GO:0003677">
    <property type="term" value="F:DNA binding"/>
    <property type="evidence" value="ECO:0007669"/>
    <property type="project" value="UniProtKB-KW"/>
</dbReference>
<feature type="domain" description="Response regulatory" evidence="6">
    <location>
        <begin position="7"/>
        <end position="123"/>
    </location>
</feature>
<dbReference type="CDD" id="cd17537">
    <property type="entry name" value="REC_FixJ"/>
    <property type="match status" value="1"/>
</dbReference>
<evidence type="ECO:0000259" key="6">
    <source>
        <dbReference type="PROSITE" id="PS50110"/>
    </source>
</evidence>
<dbReference type="SMART" id="SM00448">
    <property type="entry name" value="REC"/>
    <property type="match status" value="1"/>
</dbReference>
<dbReference type="InterPro" id="IPR016032">
    <property type="entry name" value="Sig_transdc_resp-reg_C-effctor"/>
</dbReference>
<dbReference type="Proteomes" id="UP000231501">
    <property type="component" value="Unassembled WGS sequence"/>
</dbReference>
<dbReference type="InterPro" id="IPR001789">
    <property type="entry name" value="Sig_transdc_resp-reg_receiver"/>
</dbReference>
<dbReference type="PANTHER" id="PTHR44688:SF16">
    <property type="entry name" value="DNA-BINDING TRANSCRIPTIONAL ACTIVATOR DEVR_DOSR"/>
    <property type="match status" value="1"/>
</dbReference>
<dbReference type="EMBL" id="PEOG01000013">
    <property type="protein sequence ID" value="PIM54085.1"/>
    <property type="molecule type" value="Genomic_DNA"/>
</dbReference>
<comment type="caution">
    <text evidence="7">The sequence shown here is derived from an EMBL/GenBank/DDBJ whole genome shotgun (WGS) entry which is preliminary data.</text>
</comment>
<dbReference type="Gene3D" id="1.10.10.10">
    <property type="entry name" value="Winged helix-like DNA-binding domain superfamily/Winged helix DNA-binding domain"/>
    <property type="match status" value="1"/>
</dbReference>
<dbReference type="OrthoDB" id="9802186at2"/>
<dbReference type="SUPFAM" id="SSF46894">
    <property type="entry name" value="C-terminal effector domain of the bipartite response regulators"/>
    <property type="match status" value="1"/>
</dbReference>
<keyword evidence="8" id="KW-1185">Reference proteome</keyword>
<proteinExistence type="predicted"/>
<dbReference type="Pfam" id="PF00196">
    <property type="entry name" value="GerE"/>
    <property type="match status" value="1"/>
</dbReference>
<dbReference type="PRINTS" id="PR00038">
    <property type="entry name" value="HTHLUXR"/>
</dbReference>
<evidence type="ECO:0000259" key="5">
    <source>
        <dbReference type="PROSITE" id="PS50043"/>
    </source>
</evidence>
<evidence type="ECO:0000256" key="2">
    <source>
        <dbReference type="ARBA" id="ARBA00023125"/>
    </source>
</evidence>
<evidence type="ECO:0000313" key="7">
    <source>
        <dbReference type="EMBL" id="PIM54085.1"/>
    </source>
</evidence>
<feature type="domain" description="HTH luxR-type" evidence="5">
    <location>
        <begin position="139"/>
        <end position="204"/>
    </location>
</feature>
<keyword evidence="2 7" id="KW-0238">DNA-binding</keyword>
<dbReference type="InterPro" id="IPR036388">
    <property type="entry name" value="WH-like_DNA-bd_sf"/>
</dbReference>
<sequence>MSDPQATVHLVDDEAAVRDALAFLMRSHGLRVEAHASGPALFEALDQAIDPHGCIVLDVRMEPLSGLQVHDELIARGVPLPVIFLSGHGDIPMAVDAMQKGAIDFVEKPFNDQALVNKVQRAIATDVHRWRESRAHADVAGKLASLTDREREVAVLVAAGKLNKQVADELGIAIRTVEVHRARAFTKLGLRSAAELATLLERFEVKREKAPGQ</sequence>
<dbReference type="AlphaFoldDB" id="A0A2G9CCH1"/>
<organism evidence="7 8">
    <name type="scientific">Roseateles chitinivorans</name>
    <dbReference type="NCBI Taxonomy" id="2917965"/>
    <lineage>
        <taxon>Bacteria</taxon>
        <taxon>Pseudomonadati</taxon>
        <taxon>Pseudomonadota</taxon>
        <taxon>Betaproteobacteria</taxon>
        <taxon>Burkholderiales</taxon>
        <taxon>Sphaerotilaceae</taxon>
        <taxon>Roseateles</taxon>
    </lineage>
</organism>
<dbReference type="PANTHER" id="PTHR44688">
    <property type="entry name" value="DNA-BINDING TRANSCRIPTIONAL ACTIVATOR DEVR_DOSR"/>
    <property type="match status" value="1"/>
</dbReference>
<evidence type="ECO:0000256" key="1">
    <source>
        <dbReference type="ARBA" id="ARBA00023015"/>
    </source>
</evidence>
<dbReference type="SMART" id="SM00421">
    <property type="entry name" value="HTH_LUXR"/>
    <property type="match status" value="1"/>
</dbReference>
<dbReference type="PROSITE" id="PS50043">
    <property type="entry name" value="HTH_LUXR_2"/>
    <property type="match status" value="1"/>
</dbReference>
<dbReference type="SUPFAM" id="SSF52172">
    <property type="entry name" value="CheY-like"/>
    <property type="match status" value="1"/>
</dbReference>
<dbReference type="RefSeq" id="WP_099860602.1">
    <property type="nucleotide sequence ID" value="NZ_PEOG01000013.1"/>
</dbReference>
<keyword evidence="3" id="KW-0804">Transcription</keyword>
<evidence type="ECO:0000256" key="4">
    <source>
        <dbReference type="PROSITE-ProRule" id="PRU00169"/>
    </source>
</evidence>
<name>A0A2G9CCH1_9BURK</name>
<dbReference type="InterPro" id="IPR011006">
    <property type="entry name" value="CheY-like_superfamily"/>
</dbReference>